<feature type="domain" description="RRM" evidence="4">
    <location>
        <begin position="98"/>
        <end position="172"/>
    </location>
</feature>
<feature type="compositionally biased region" description="Low complexity" evidence="3">
    <location>
        <begin position="383"/>
        <end position="395"/>
    </location>
</feature>
<dbReference type="SMART" id="SM00360">
    <property type="entry name" value="RRM"/>
    <property type="match status" value="1"/>
</dbReference>
<dbReference type="InterPro" id="IPR033107">
    <property type="entry name" value="EIF-4B_RRM"/>
</dbReference>
<dbReference type="GO" id="GO:0003723">
    <property type="term" value="F:RNA binding"/>
    <property type="evidence" value="ECO:0007669"/>
    <property type="project" value="UniProtKB-UniRule"/>
</dbReference>
<sequence>MASSAVKKKQKMKGKTLNLNEFLADESGTSGPGSSYVLAAKPLSWGEQMDNQDVEGDDMPEYGMSRGPAIDRSKLPSAPRAARGADFDPSRVPTRPPYTAFLGNLQYDICEEDIERFFMKLKLVNIRLPQEQGRMKGFGYAEFEDRESLIDALGLNDTLLNNRKVRIDLAEQNQGTVVSGVRAMRIVQLEIGDASPLKTRSAETIVVVEAMMTGAVIAAGLVTEIDMVIGVVIDMEVIGVAIDMEVTGMEVAVDMVTVGVETDMVAIGVETGMVVTDMVEIGVVTDMVVDPAMMTETQVSYGRRQFGTGFHSGGDRDSYRSGGDRDSYRTGGDSYRSGGDRDSYRTGGDSYDRERMGDRADSDQPKERPRLQLKPRTKPVEEPQAAPTQAAPKATSIFGGAKPVDTAAREREIEERLFRERHMSDKTAEPPRGAPRQRTSTGSSDRPHSRRDSGSSAEGSSTSSTRRERVSSSSSSKGIRTVAPPPGAGSARVRSDSTLSDDADAFEDDRRQRSPPKKSSEPVQVIVPAPPPKTNVWEKRKSETKVAPQSSSEQREERKSDDSSGDGKVSEKEPERQKEEKEQENRETKESLHTTDVAKAPPVNVWEKRQKERQTEHPEIETTPSQDGESLLLHLHIPLSRFCCIKWNICRPVVRETIGCTWSLFSHRSRVVLPPVGDDEECD</sequence>
<evidence type="ECO:0000313" key="6">
    <source>
        <dbReference type="Proteomes" id="UP001209878"/>
    </source>
</evidence>
<organism evidence="5 6">
    <name type="scientific">Ridgeia piscesae</name>
    <name type="common">Tubeworm</name>
    <dbReference type="NCBI Taxonomy" id="27915"/>
    <lineage>
        <taxon>Eukaryota</taxon>
        <taxon>Metazoa</taxon>
        <taxon>Spiralia</taxon>
        <taxon>Lophotrochozoa</taxon>
        <taxon>Annelida</taxon>
        <taxon>Polychaeta</taxon>
        <taxon>Sedentaria</taxon>
        <taxon>Canalipalpata</taxon>
        <taxon>Sabellida</taxon>
        <taxon>Siboglinidae</taxon>
        <taxon>Ridgeia</taxon>
    </lineage>
</organism>
<reference evidence="5" key="1">
    <citation type="journal article" date="2023" name="Mol. Biol. Evol.">
        <title>Third-Generation Sequencing Reveals the Adaptive Role of the Epigenome in Three Deep-Sea Polychaetes.</title>
        <authorList>
            <person name="Perez M."/>
            <person name="Aroh O."/>
            <person name="Sun Y."/>
            <person name="Lan Y."/>
            <person name="Juniper S.K."/>
            <person name="Young C.R."/>
            <person name="Angers B."/>
            <person name="Qian P.Y."/>
        </authorList>
    </citation>
    <scope>NUCLEOTIDE SEQUENCE</scope>
    <source>
        <strain evidence="5">R07B-5</strain>
    </source>
</reference>
<dbReference type="Pfam" id="PF00076">
    <property type="entry name" value="RRM_1"/>
    <property type="match status" value="1"/>
</dbReference>
<dbReference type="PROSITE" id="PS50102">
    <property type="entry name" value="RRM"/>
    <property type="match status" value="1"/>
</dbReference>
<accession>A0AAD9NEJ8</accession>
<dbReference type="PANTHER" id="PTHR23236:SF2">
    <property type="entry name" value="EUKARYOTIC TRANSLATION INITIATION FACTOR 4B"/>
    <property type="match status" value="1"/>
</dbReference>
<name>A0AAD9NEJ8_RIDPI</name>
<evidence type="ECO:0000256" key="3">
    <source>
        <dbReference type="SAM" id="MobiDB-lite"/>
    </source>
</evidence>
<dbReference type="SUPFAM" id="SSF54928">
    <property type="entry name" value="RNA-binding domain, RBD"/>
    <property type="match status" value="1"/>
</dbReference>
<gene>
    <name evidence="5" type="ORF">NP493_1278g00020</name>
</gene>
<feature type="compositionally biased region" description="Low complexity" evidence="3">
    <location>
        <begin position="454"/>
        <end position="464"/>
    </location>
</feature>
<dbReference type="Proteomes" id="UP001209878">
    <property type="component" value="Unassembled WGS sequence"/>
</dbReference>
<evidence type="ECO:0000259" key="4">
    <source>
        <dbReference type="PROSITE" id="PS50102"/>
    </source>
</evidence>
<feature type="compositionally biased region" description="Basic and acidic residues" evidence="3">
    <location>
        <begin position="606"/>
        <end position="620"/>
    </location>
</feature>
<feature type="compositionally biased region" description="Basic and acidic residues" evidence="3">
    <location>
        <begin position="338"/>
        <end position="370"/>
    </location>
</feature>
<feature type="region of interest" description="Disordered" evidence="3">
    <location>
        <begin position="47"/>
        <end position="91"/>
    </location>
</feature>
<feature type="compositionally biased region" description="Basic and acidic residues" evidence="3">
    <location>
        <begin position="568"/>
        <end position="593"/>
    </location>
</feature>
<feature type="compositionally biased region" description="Basic and acidic residues" evidence="3">
    <location>
        <begin position="553"/>
        <end position="562"/>
    </location>
</feature>
<dbReference type="Gene3D" id="3.30.70.330">
    <property type="match status" value="1"/>
</dbReference>
<evidence type="ECO:0000256" key="1">
    <source>
        <dbReference type="ARBA" id="ARBA00022884"/>
    </source>
</evidence>
<feature type="compositionally biased region" description="Acidic residues" evidence="3">
    <location>
        <begin position="50"/>
        <end position="60"/>
    </location>
</feature>
<comment type="caution">
    <text evidence="5">The sequence shown here is derived from an EMBL/GenBank/DDBJ whole genome shotgun (WGS) entry which is preliminary data.</text>
</comment>
<dbReference type="PANTHER" id="PTHR23236">
    <property type="entry name" value="EUKARYOTIC TRANSLATION INITIATION FACTOR 4B/4H"/>
    <property type="match status" value="1"/>
</dbReference>
<dbReference type="EMBL" id="JAODUO010001278">
    <property type="protein sequence ID" value="KAK2167362.1"/>
    <property type="molecule type" value="Genomic_DNA"/>
</dbReference>
<feature type="region of interest" description="Disordered" evidence="3">
    <location>
        <begin position="304"/>
        <end position="626"/>
    </location>
</feature>
<feature type="compositionally biased region" description="Basic and acidic residues" evidence="3">
    <location>
        <begin position="313"/>
        <end position="328"/>
    </location>
</feature>
<dbReference type="InterPro" id="IPR012677">
    <property type="entry name" value="Nucleotide-bd_a/b_plait_sf"/>
</dbReference>
<proteinExistence type="predicted"/>
<keyword evidence="1 2" id="KW-0694">RNA-binding</keyword>
<dbReference type="AlphaFoldDB" id="A0AAD9NEJ8"/>
<dbReference type="InterPro" id="IPR035979">
    <property type="entry name" value="RBD_domain_sf"/>
</dbReference>
<protein>
    <recommendedName>
        <fullName evidence="4">RRM domain-containing protein</fullName>
    </recommendedName>
</protein>
<keyword evidence="6" id="KW-1185">Reference proteome</keyword>
<dbReference type="CDD" id="cd12402">
    <property type="entry name" value="RRM_eIF4B"/>
    <property type="match status" value="1"/>
</dbReference>
<evidence type="ECO:0000313" key="5">
    <source>
        <dbReference type="EMBL" id="KAK2167362.1"/>
    </source>
</evidence>
<feature type="compositionally biased region" description="Basic and acidic residues" evidence="3">
    <location>
        <begin position="407"/>
        <end position="429"/>
    </location>
</feature>
<evidence type="ECO:0000256" key="2">
    <source>
        <dbReference type="PROSITE-ProRule" id="PRU00176"/>
    </source>
</evidence>
<dbReference type="InterPro" id="IPR000504">
    <property type="entry name" value="RRM_dom"/>
</dbReference>